<comment type="subcellular location">
    <subcellularLocation>
        <location evidence="1">Membrane</location>
        <topology evidence="1">Multi-pass membrane protein</topology>
    </subcellularLocation>
</comment>
<dbReference type="InterPro" id="IPR005829">
    <property type="entry name" value="Sugar_transporter_CS"/>
</dbReference>
<protein>
    <recommendedName>
        <fullName evidence="8">Major facilitator superfamily (MFS) profile domain-containing protein</fullName>
    </recommendedName>
</protein>
<feature type="transmembrane region" description="Helical" evidence="7">
    <location>
        <begin position="339"/>
        <end position="360"/>
    </location>
</feature>
<dbReference type="EMBL" id="CABFNS010000720">
    <property type="protein sequence ID" value="VUC24538.1"/>
    <property type="molecule type" value="Genomic_DNA"/>
</dbReference>
<feature type="transmembrane region" description="Helical" evidence="7">
    <location>
        <begin position="86"/>
        <end position="111"/>
    </location>
</feature>
<dbReference type="PANTHER" id="PTHR48022">
    <property type="entry name" value="PLASTIDIC GLUCOSE TRANSPORTER 4"/>
    <property type="match status" value="1"/>
</dbReference>
<proteinExistence type="inferred from homology"/>
<feature type="transmembrane region" description="Helical" evidence="7">
    <location>
        <begin position="123"/>
        <end position="141"/>
    </location>
</feature>
<keyword evidence="3 7" id="KW-0812">Transmembrane</keyword>
<keyword evidence="10" id="KW-1185">Reference proteome</keyword>
<feature type="transmembrane region" description="Helical" evidence="7">
    <location>
        <begin position="435"/>
        <end position="456"/>
    </location>
</feature>
<dbReference type="InterPro" id="IPR005828">
    <property type="entry name" value="MFS_sugar_transport-like"/>
</dbReference>
<gene>
    <name evidence="9" type="ORF">CLO192961_LOCUS143195</name>
</gene>
<evidence type="ECO:0000313" key="9">
    <source>
        <dbReference type="EMBL" id="VUC24538.1"/>
    </source>
</evidence>
<comment type="caution">
    <text evidence="9">The sequence shown here is derived from an EMBL/GenBank/DDBJ whole genome shotgun (WGS) entry which is preliminary data.</text>
</comment>
<evidence type="ECO:0000256" key="6">
    <source>
        <dbReference type="SAM" id="MobiDB-lite"/>
    </source>
</evidence>
<dbReference type="PROSITE" id="PS50850">
    <property type="entry name" value="MFS"/>
    <property type="match status" value="1"/>
</dbReference>
<feature type="non-terminal residue" evidence="9">
    <location>
        <position position="1"/>
    </location>
</feature>
<organism evidence="9 10">
    <name type="scientific">Bionectria ochroleuca</name>
    <name type="common">Gliocladium roseum</name>
    <dbReference type="NCBI Taxonomy" id="29856"/>
    <lineage>
        <taxon>Eukaryota</taxon>
        <taxon>Fungi</taxon>
        <taxon>Dikarya</taxon>
        <taxon>Ascomycota</taxon>
        <taxon>Pezizomycotina</taxon>
        <taxon>Sordariomycetes</taxon>
        <taxon>Hypocreomycetidae</taxon>
        <taxon>Hypocreales</taxon>
        <taxon>Bionectriaceae</taxon>
        <taxon>Clonostachys</taxon>
    </lineage>
</organism>
<feature type="transmembrane region" description="Helical" evidence="7">
    <location>
        <begin position="367"/>
        <end position="389"/>
    </location>
</feature>
<feature type="transmembrane region" description="Helical" evidence="7">
    <location>
        <begin position="45"/>
        <end position="66"/>
    </location>
</feature>
<evidence type="ECO:0000256" key="2">
    <source>
        <dbReference type="ARBA" id="ARBA00010992"/>
    </source>
</evidence>
<dbReference type="Pfam" id="PF00083">
    <property type="entry name" value="Sugar_tr"/>
    <property type="match status" value="1"/>
</dbReference>
<evidence type="ECO:0000313" key="10">
    <source>
        <dbReference type="Proteomes" id="UP000766486"/>
    </source>
</evidence>
<evidence type="ECO:0000256" key="4">
    <source>
        <dbReference type="ARBA" id="ARBA00022989"/>
    </source>
</evidence>
<dbReference type="SUPFAM" id="SSF103473">
    <property type="entry name" value="MFS general substrate transporter"/>
    <property type="match status" value="1"/>
</dbReference>
<dbReference type="InterPro" id="IPR050360">
    <property type="entry name" value="MFS_Sugar_Transporters"/>
</dbReference>
<feature type="transmembrane region" description="Helical" evidence="7">
    <location>
        <begin position="153"/>
        <end position="177"/>
    </location>
</feature>
<evidence type="ECO:0000256" key="5">
    <source>
        <dbReference type="ARBA" id="ARBA00023136"/>
    </source>
</evidence>
<feature type="domain" description="Major facilitator superfamily (MFS) profile" evidence="8">
    <location>
        <begin position="48"/>
        <end position="490"/>
    </location>
</feature>
<dbReference type="InterPro" id="IPR036259">
    <property type="entry name" value="MFS_trans_sf"/>
</dbReference>
<feature type="transmembrane region" description="Helical" evidence="7">
    <location>
        <begin position="304"/>
        <end position="327"/>
    </location>
</feature>
<feature type="transmembrane region" description="Helical" evidence="7">
    <location>
        <begin position="395"/>
        <end position="414"/>
    </location>
</feature>
<dbReference type="Gene3D" id="1.20.1250.20">
    <property type="entry name" value="MFS general substrate transporter like domains"/>
    <property type="match status" value="1"/>
</dbReference>
<keyword evidence="4 7" id="KW-1133">Transmembrane helix</keyword>
<evidence type="ECO:0000259" key="8">
    <source>
        <dbReference type="PROSITE" id="PS50850"/>
    </source>
</evidence>
<feature type="transmembrane region" description="Helical" evidence="7">
    <location>
        <begin position="189"/>
        <end position="211"/>
    </location>
</feature>
<dbReference type="Proteomes" id="UP000766486">
    <property type="component" value="Unassembled WGS sequence"/>
</dbReference>
<evidence type="ECO:0000256" key="1">
    <source>
        <dbReference type="ARBA" id="ARBA00004141"/>
    </source>
</evidence>
<feature type="transmembrane region" description="Helical" evidence="7">
    <location>
        <begin position="217"/>
        <end position="239"/>
    </location>
</feature>
<keyword evidence="5 7" id="KW-0472">Membrane</keyword>
<comment type="similarity">
    <text evidence="2">Belongs to the major facilitator superfamily. Sugar transporter (TC 2.A.1.1) family.</text>
</comment>
<dbReference type="PANTHER" id="PTHR48022:SF41">
    <property type="entry name" value="MAJOR FACILITATOR SUPERFAMILY (MFS) PROFILE DOMAIN-CONTAINING PROTEIN"/>
    <property type="match status" value="1"/>
</dbReference>
<name>A0ABY6U0P4_BIOOC</name>
<accession>A0ABY6U0P4</accession>
<evidence type="ECO:0000256" key="3">
    <source>
        <dbReference type="ARBA" id="ARBA00022692"/>
    </source>
</evidence>
<evidence type="ECO:0000256" key="7">
    <source>
        <dbReference type="SAM" id="Phobius"/>
    </source>
</evidence>
<sequence length="521" mass="57185">HSLLQTRASMDRDSESKSPLGDQAEEVEEVVALDVWAAAKKWHRIVWYCFALTSCIMMYGYDYVIVGTVSAMPSFQEDYGQKWGNGWILPSLWLGLWNFASPGASMLGAILGGFMQDWTGRRMCIAVGSFLSAIGVAILFVSNLPADITSRRVVFLVGKGFQGMAIGMVLTTTQTYMSEVLPTVLRGSIIAFIPTFVLLGQLIGAGVIYGCTNIKDGYIICFGTQWLFSAIPMVVAYIIPESPTYLIRKEKFGDALKAQEKLFSPGMDSQAVIDDIRHNIDHEREQAKATYLDCFRGTNRRRTLIIMFSNLLPQFFGLLILSKASYFAQVVGMKAKLSLIVLVFGILAGFIANLVSIWVISKYGRRLLILLSLSVAGVLWASMGVAGIWSGPIVIWYVAIIMIVIVIVSGLGVWPASYAVASEASTLDTRAKSQGIGWLTAGFGGALFGFCIPYIFNSDEGNLGAKTGFVHAGFCLLGVVGTYYFIPEMKDRTPGEIDRMFELKLDARKFKSWSGSSEHEA</sequence>
<reference evidence="9 10" key="1">
    <citation type="submission" date="2019-06" db="EMBL/GenBank/DDBJ databases">
        <authorList>
            <person name="Broberg M."/>
        </authorList>
    </citation>
    <scope>NUCLEOTIDE SEQUENCE [LARGE SCALE GENOMIC DNA]</scope>
</reference>
<feature type="transmembrane region" description="Helical" evidence="7">
    <location>
        <begin position="468"/>
        <end position="486"/>
    </location>
</feature>
<dbReference type="PROSITE" id="PS00217">
    <property type="entry name" value="SUGAR_TRANSPORT_2"/>
    <property type="match status" value="1"/>
</dbReference>
<dbReference type="InterPro" id="IPR020846">
    <property type="entry name" value="MFS_dom"/>
</dbReference>
<feature type="region of interest" description="Disordered" evidence="6">
    <location>
        <begin position="1"/>
        <end position="23"/>
    </location>
</feature>